<dbReference type="EC" id="2.5.1.9" evidence="6"/>
<keyword evidence="4" id="KW-0479">Metal-binding</keyword>
<feature type="domain" description="Lumazine-binding" evidence="8">
    <location>
        <begin position="1"/>
        <end position="105"/>
    </location>
</feature>
<dbReference type="Gene3D" id="3.90.870.10">
    <property type="entry name" value="DHBP synthase"/>
    <property type="match status" value="1"/>
</dbReference>
<dbReference type="NCBIfam" id="TIGR00506">
    <property type="entry name" value="ribB"/>
    <property type="match status" value="1"/>
</dbReference>
<evidence type="ECO:0000256" key="3">
    <source>
        <dbReference type="ARBA" id="ARBA00022619"/>
    </source>
</evidence>
<dbReference type="InterPro" id="IPR023366">
    <property type="entry name" value="ATP_synth_asu-like_sf"/>
</dbReference>
<dbReference type="PANTHER" id="PTHR21327">
    <property type="entry name" value="GTP CYCLOHYDROLASE II-RELATED"/>
    <property type="match status" value="1"/>
</dbReference>
<dbReference type="CDD" id="cd00402">
    <property type="entry name" value="Riboflavin_synthase_like"/>
    <property type="match status" value="1"/>
</dbReference>
<organism evidence="9 10">
    <name type="scientific">Rothia endophytica</name>
    <dbReference type="NCBI Taxonomy" id="1324766"/>
    <lineage>
        <taxon>Bacteria</taxon>
        <taxon>Bacillati</taxon>
        <taxon>Actinomycetota</taxon>
        <taxon>Actinomycetes</taxon>
        <taxon>Micrococcales</taxon>
        <taxon>Micrococcaceae</taxon>
        <taxon>Rothia</taxon>
    </lineage>
</organism>
<keyword evidence="3" id="KW-0686">Riboflavin biosynthesis</keyword>
<comment type="pathway">
    <text evidence="2">Cofactor biosynthesis; riboflavin biosynthesis; 2-hydroxy-3-oxobutyl phosphate from D-ribulose 5-phosphate: step 1/1.</text>
</comment>
<feature type="repeat" description="Lumazine-binding" evidence="7">
    <location>
        <begin position="106"/>
        <end position="207"/>
    </location>
</feature>
<feature type="repeat" description="Lumazine-binding" evidence="7">
    <location>
        <begin position="1"/>
        <end position="105"/>
    </location>
</feature>
<dbReference type="Gene3D" id="2.40.30.20">
    <property type="match status" value="2"/>
</dbReference>
<dbReference type="SUPFAM" id="SSF63380">
    <property type="entry name" value="Riboflavin synthase domain-like"/>
    <property type="match status" value="2"/>
</dbReference>
<evidence type="ECO:0000256" key="1">
    <source>
        <dbReference type="ARBA" id="ARBA00002284"/>
    </source>
</evidence>
<dbReference type="Proteomes" id="UP001500187">
    <property type="component" value="Unassembled WGS sequence"/>
</dbReference>
<dbReference type="PANTHER" id="PTHR21327:SF18">
    <property type="entry name" value="3,4-DIHYDROXY-2-BUTANONE 4-PHOSPHATE SYNTHASE"/>
    <property type="match status" value="1"/>
</dbReference>
<dbReference type="Pfam" id="PF00677">
    <property type="entry name" value="Lum_binding"/>
    <property type="match status" value="2"/>
</dbReference>
<evidence type="ECO:0000256" key="6">
    <source>
        <dbReference type="NCBIfam" id="TIGR00187"/>
    </source>
</evidence>
<comment type="function">
    <text evidence="1">Catalyzes the conversion of D-ribulose 5-phosphate to formate and 3,4-dihydroxy-2-butanone 4-phosphate.</text>
</comment>
<protein>
    <recommendedName>
        <fullName evidence="6">Riboflavin synthase</fullName>
        <ecNumber evidence="6">2.5.1.9</ecNumber>
    </recommendedName>
</protein>
<dbReference type="InterPro" id="IPR000422">
    <property type="entry name" value="DHBP_synthase_RibB"/>
</dbReference>
<dbReference type="SUPFAM" id="SSF55821">
    <property type="entry name" value="YrdC/RibB"/>
    <property type="match status" value="1"/>
</dbReference>
<evidence type="ECO:0000256" key="7">
    <source>
        <dbReference type="PROSITE-ProRule" id="PRU00524"/>
    </source>
</evidence>
<accession>A0ABP9BF96</accession>
<dbReference type="InterPro" id="IPR017938">
    <property type="entry name" value="Riboflavin_synthase-like_b-brl"/>
</dbReference>
<evidence type="ECO:0000256" key="4">
    <source>
        <dbReference type="ARBA" id="ARBA00022723"/>
    </source>
</evidence>
<dbReference type="NCBIfam" id="NF006767">
    <property type="entry name" value="PRK09289.1"/>
    <property type="match status" value="1"/>
</dbReference>
<keyword evidence="5" id="KW-0677">Repeat</keyword>
<evidence type="ECO:0000313" key="10">
    <source>
        <dbReference type="Proteomes" id="UP001500187"/>
    </source>
</evidence>
<evidence type="ECO:0000259" key="8">
    <source>
        <dbReference type="PROSITE" id="PS51177"/>
    </source>
</evidence>
<evidence type="ECO:0000256" key="2">
    <source>
        <dbReference type="ARBA" id="ARBA00004904"/>
    </source>
</evidence>
<dbReference type="Pfam" id="PF00926">
    <property type="entry name" value="DHBP_synthase"/>
    <property type="match status" value="1"/>
</dbReference>
<sequence>MFTGIVAATGTVLSLEPVTSASGEVESAVLTVDAGEIISDLAHGGSLAINGVCLTATRTQELGEGVFAADMMGETLARTNLGTLTPASRVNLERCMPAGGRFDGHVVQGHVDGLGTIARVEDHASWRTLRVHVPRELAGQLAHKGSITISGVSLTITAVSPAGEANPWFEVGLIPATLEATTLGHVQVGDTVNLETDALAKYVQRLLEVSGAIAGLGIDATLPASPETETQTPSALDTIQDAIEQIGRGGAVVVVDDADRENEGDIIFAAEHATADLMGFTVRYTSGVICAPMSNQRADTLNLPPMVQHNEDSKGTAYTLTCDAREGVTTGISAADRARTVQVLAHAASGPADLTRPGHILPLRAVDGGVRQRPGHTEAAVELTQLAGLSGVGVIAELVHDTGLMMRFDALRTFATEHHLPMISIADLVSYLESQHD</sequence>
<name>A0ABP9BF96_9MICC</name>
<dbReference type="NCBIfam" id="TIGR00187">
    <property type="entry name" value="ribE"/>
    <property type="match status" value="1"/>
</dbReference>
<evidence type="ECO:0000256" key="5">
    <source>
        <dbReference type="ARBA" id="ARBA00022737"/>
    </source>
</evidence>
<feature type="domain" description="Lumazine-binding" evidence="8">
    <location>
        <begin position="106"/>
        <end position="207"/>
    </location>
</feature>
<dbReference type="InterPro" id="IPR001783">
    <property type="entry name" value="Lumazine-bd"/>
</dbReference>
<reference evidence="10" key="1">
    <citation type="journal article" date="2019" name="Int. J. Syst. Evol. Microbiol.">
        <title>The Global Catalogue of Microorganisms (GCM) 10K type strain sequencing project: providing services to taxonomists for standard genome sequencing and annotation.</title>
        <authorList>
            <consortium name="The Broad Institute Genomics Platform"/>
            <consortium name="The Broad Institute Genome Sequencing Center for Infectious Disease"/>
            <person name="Wu L."/>
            <person name="Ma J."/>
        </authorList>
    </citation>
    <scope>NUCLEOTIDE SEQUENCE [LARGE SCALE GENOMIC DNA]</scope>
    <source>
        <strain evidence="10">JCM 18541</strain>
    </source>
</reference>
<proteinExistence type="predicted"/>
<comment type="caution">
    <text evidence="9">The sequence shown here is derived from an EMBL/GenBank/DDBJ whole genome shotgun (WGS) entry which is preliminary data.</text>
</comment>
<dbReference type="PROSITE" id="PS51177">
    <property type="entry name" value="LUMAZINE_BIND"/>
    <property type="match status" value="2"/>
</dbReference>
<gene>
    <name evidence="9" type="ORF">GCM10023352_11920</name>
</gene>
<keyword evidence="10" id="KW-1185">Reference proteome</keyword>
<dbReference type="InterPro" id="IPR017945">
    <property type="entry name" value="DHBP_synth_RibB-like_a/b_dom"/>
</dbReference>
<dbReference type="InterPro" id="IPR026017">
    <property type="entry name" value="Lumazine-bd_dom"/>
</dbReference>
<evidence type="ECO:0000313" key="9">
    <source>
        <dbReference type="EMBL" id="GAA4794596.1"/>
    </source>
</evidence>
<dbReference type="RefSeq" id="WP_345445566.1">
    <property type="nucleotide sequence ID" value="NZ_BAABKP010000001.1"/>
</dbReference>
<dbReference type="EMBL" id="BAABKP010000001">
    <property type="protein sequence ID" value="GAA4794596.1"/>
    <property type="molecule type" value="Genomic_DNA"/>
</dbReference>